<feature type="transmembrane region" description="Helical" evidence="1">
    <location>
        <begin position="238"/>
        <end position="256"/>
    </location>
</feature>
<dbReference type="Pfam" id="PF25474">
    <property type="entry name" value="TPR_TmcB"/>
    <property type="match status" value="1"/>
</dbReference>
<feature type="transmembrane region" description="Helical" evidence="1">
    <location>
        <begin position="198"/>
        <end position="217"/>
    </location>
</feature>
<dbReference type="PANTHER" id="PTHR31600:SF2">
    <property type="entry name" value="GAMETE ENRICHED GENE 10 PROTEIN-RELATED"/>
    <property type="match status" value="1"/>
</dbReference>
<dbReference type="InterPro" id="IPR052994">
    <property type="entry name" value="Tiny_macrocysts_regulators"/>
</dbReference>
<keyword evidence="1" id="KW-0472">Membrane</keyword>
<dbReference type="PANTHER" id="PTHR31600">
    <property type="entry name" value="TINY MACROCYSTS PROTEIN B-RELATED"/>
    <property type="match status" value="1"/>
</dbReference>
<feature type="transmembrane region" description="Helical" evidence="1">
    <location>
        <begin position="106"/>
        <end position="128"/>
    </location>
</feature>
<feature type="transmembrane region" description="Helical" evidence="1">
    <location>
        <begin position="877"/>
        <end position="901"/>
    </location>
</feature>
<evidence type="ECO:0000256" key="1">
    <source>
        <dbReference type="SAM" id="Phobius"/>
    </source>
</evidence>
<gene>
    <name evidence="3" type="ORF">BSTOLATCC_MIC48217</name>
</gene>
<sequence length="1401" mass="162428">MKEEKNDEPAFQINSLEKPHSFIKFLWKILKESIFGGFSCLYVPKKKSFSNLNTQKIMEILINIIVFLQISRLNWRINLNPDNQILKHWKIIGYASFDQICAESGTLYTCFVGFSVTVWVCALFILIFSIMSYYKKNTNDYLTFFPRFLVTFLSTIGFVPFVLTFMLTLKYSSKNDNTVDEYQNCENCNLNWGNYGQFASVFGLIWIFAITHGDKIFGASLRHAFKDQNLRSRSHSKLSIETNFFYFLAVVVYALFNSYSYYLHQALLIIYPIILNYKYIKYIPYYNSIENEISITQNTGIATVSAIFVLGNATENDYITVWLFWMVLPLIVYFALNFSRKQFKLRLDITDKVLKDQYDFEYFMRARLFENEVSNPNDIINKFSGSSKIAGFDPDKLFAVWETYYCIDVLSDERLGRIKLNKAFYMRSTLEGDFQVWKCKNTLEEHSIGFYGDISILYYILELESIKEKDEFLCHKLLDFWGEITADKPRMGKLYYLSGELSKTLDEVKKRYADLVKSFPNNIYCHELYGSLLMDILRDNASGFKLINKKESFVSLHKEASKAKFWKFSEINGFLIVSADPKLFGIVVYANSCAGQILSQPANHIIGSKLSNYIPDPFSRNHDEYLRRYLINCKSPDVESIMSYFLKNERGYLVGCDFKISLVSLINHVYFVVSLDANAKHREFALVSEIGEIYAHSELFPQIISQKKTSVTKELIDNLIPGVTYSSMKPLEPWIVSLHHKEILIVKIQHHILSTSFNFLILVNDRFEIEIWKRGEDTFQLGNTEENFSREITSYTDMKRVLHVNICSKASKMSAIYSMSMSELGIAIDKEKYENEDNQENKSSVKTLSVSQASNATYIILSISQRLVKESEVMLKLFKWILFFSTLAIISMNIILLVYIYQQIAHSNNLSIVKNFAGIMQEVSVEAYLAHAIDLSTNYTSMDRSYYKAQLIDSLEKLRKLQPTILDDYSRWSYCDHSAVVTENIIPVYNQGHPNFVSFSNLYDFVSEVLKHGNAIVNAMDSGEDYIYDEFFIIDNGIGGASVMLNYTFEGLISCEIEKLDTNESGTKICVYMGLLFLCILGSILIFFSFKLDKKYDALWSYIQNQANSAYIELYQSSLNRLSTYHNYCSEQDEIEIRKKKKKIKPNGFKTKIYIKFIGLCAIIVVLTSVYYFVVGYIFYPLCKENLVKRYILLGAFLHRISVVSEMTYWTSELAFHGDDSFRTNSGLEYPFSDPDTMFGDSIFRFNLLSKIIIDPSYRNMYSKTLKWKFFEGNSKDVDSIFAQGTYAASNALVFDASFMSFSNADNLDLRMTKFIQRMSSLQGSIQERTIVVDHDSRFYVENQFNSFFFITIWYCGFCLVLFLCLYSPMINREKRKLNKLQEISALIPPSLDNKNKSNNK</sequence>
<protein>
    <recommendedName>
        <fullName evidence="2">TmcB/TmcC TPR repeats domain-containing protein</fullName>
    </recommendedName>
</protein>
<keyword evidence="4" id="KW-1185">Reference proteome</keyword>
<keyword evidence="1" id="KW-0812">Transmembrane</keyword>
<feature type="transmembrane region" description="Helical" evidence="1">
    <location>
        <begin position="1153"/>
        <end position="1180"/>
    </location>
</feature>
<feature type="transmembrane region" description="Helical" evidence="1">
    <location>
        <begin position="1071"/>
        <end position="1090"/>
    </location>
</feature>
<evidence type="ECO:0000259" key="2">
    <source>
        <dbReference type="Pfam" id="PF25474"/>
    </source>
</evidence>
<comment type="caution">
    <text evidence="3">The sequence shown here is derived from an EMBL/GenBank/DDBJ whole genome shotgun (WGS) entry which is preliminary data.</text>
</comment>
<feature type="transmembrane region" description="Helical" evidence="1">
    <location>
        <begin position="148"/>
        <end position="169"/>
    </location>
</feature>
<proteinExistence type="predicted"/>
<evidence type="ECO:0000313" key="4">
    <source>
        <dbReference type="Proteomes" id="UP001162131"/>
    </source>
</evidence>
<organism evidence="3 4">
    <name type="scientific">Blepharisma stoltei</name>
    <dbReference type="NCBI Taxonomy" id="1481888"/>
    <lineage>
        <taxon>Eukaryota</taxon>
        <taxon>Sar</taxon>
        <taxon>Alveolata</taxon>
        <taxon>Ciliophora</taxon>
        <taxon>Postciliodesmatophora</taxon>
        <taxon>Heterotrichea</taxon>
        <taxon>Heterotrichida</taxon>
        <taxon>Blepharismidae</taxon>
        <taxon>Blepharisma</taxon>
    </lineage>
</organism>
<keyword evidence="1" id="KW-1133">Transmembrane helix</keyword>
<reference evidence="3" key="1">
    <citation type="submission" date="2021-09" db="EMBL/GenBank/DDBJ databases">
        <authorList>
            <consortium name="AG Swart"/>
            <person name="Singh M."/>
            <person name="Singh A."/>
            <person name="Seah K."/>
            <person name="Emmerich C."/>
        </authorList>
    </citation>
    <scope>NUCLEOTIDE SEQUENCE</scope>
    <source>
        <strain evidence="3">ATCC30299</strain>
    </source>
</reference>
<accession>A0AAU9K190</accession>
<dbReference type="InterPro" id="IPR057352">
    <property type="entry name" value="TPR_TmcB/C"/>
</dbReference>
<name>A0AAU9K190_9CILI</name>
<dbReference type="EMBL" id="CAJZBQ010000047">
    <property type="protein sequence ID" value="CAG9329397.1"/>
    <property type="molecule type" value="Genomic_DNA"/>
</dbReference>
<evidence type="ECO:0000313" key="3">
    <source>
        <dbReference type="EMBL" id="CAG9329397.1"/>
    </source>
</evidence>
<feature type="domain" description="TmcB/TmcC TPR repeats" evidence="2">
    <location>
        <begin position="466"/>
        <end position="556"/>
    </location>
</feature>
<feature type="transmembrane region" description="Helical" evidence="1">
    <location>
        <begin position="319"/>
        <end position="336"/>
    </location>
</feature>
<feature type="transmembrane region" description="Helical" evidence="1">
    <location>
        <begin position="1348"/>
        <end position="1367"/>
    </location>
</feature>
<dbReference type="Proteomes" id="UP001162131">
    <property type="component" value="Unassembled WGS sequence"/>
</dbReference>